<accession>A0A7X0SU39</accession>
<keyword evidence="1" id="KW-1133">Transmembrane helix</keyword>
<evidence type="ECO:0000313" key="3">
    <source>
        <dbReference type="Proteomes" id="UP000564644"/>
    </source>
</evidence>
<dbReference type="RefSeq" id="WP_185131559.1">
    <property type="nucleotide sequence ID" value="NZ_JACJVO010000031.1"/>
</dbReference>
<reference evidence="2 3" key="1">
    <citation type="submission" date="2020-08" db="EMBL/GenBank/DDBJ databases">
        <title>Cohnella phylogeny.</title>
        <authorList>
            <person name="Dunlap C."/>
        </authorList>
    </citation>
    <scope>NUCLEOTIDE SEQUENCE [LARGE SCALE GENOMIC DNA]</scope>
    <source>
        <strain evidence="2 3">CBP 2801</strain>
    </source>
</reference>
<keyword evidence="1" id="KW-0472">Membrane</keyword>
<keyword evidence="3" id="KW-1185">Reference proteome</keyword>
<dbReference type="InterPro" id="IPR045385">
    <property type="entry name" value="DUF6526"/>
</dbReference>
<dbReference type="Pfam" id="PF20136">
    <property type="entry name" value="DUF6526"/>
    <property type="match status" value="1"/>
</dbReference>
<organism evidence="2 3">
    <name type="scientific">Cohnella zeiphila</name>
    <dbReference type="NCBI Taxonomy" id="2761120"/>
    <lineage>
        <taxon>Bacteria</taxon>
        <taxon>Bacillati</taxon>
        <taxon>Bacillota</taxon>
        <taxon>Bacilli</taxon>
        <taxon>Bacillales</taxon>
        <taxon>Paenibacillaceae</taxon>
        <taxon>Cohnella</taxon>
    </lineage>
</organism>
<dbReference type="Proteomes" id="UP000564644">
    <property type="component" value="Unassembled WGS sequence"/>
</dbReference>
<keyword evidence="1" id="KW-0812">Transmembrane</keyword>
<gene>
    <name evidence="2" type="ORF">H7C18_23570</name>
</gene>
<dbReference type="EMBL" id="JACJVO010000031">
    <property type="protein sequence ID" value="MBB6733908.1"/>
    <property type="molecule type" value="Genomic_DNA"/>
</dbReference>
<feature type="transmembrane region" description="Helical" evidence="1">
    <location>
        <begin position="12"/>
        <end position="40"/>
    </location>
</feature>
<feature type="transmembrane region" description="Helical" evidence="1">
    <location>
        <begin position="46"/>
        <end position="65"/>
    </location>
</feature>
<evidence type="ECO:0000256" key="1">
    <source>
        <dbReference type="SAM" id="Phobius"/>
    </source>
</evidence>
<proteinExistence type="predicted"/>
<comment type="caution">
    <text evidence="2">The sequence shown here is derived from an EMBL/GenBank/DDBJ whole genome shotgun (WGS) entry which is preliminary data.</text>
</comment>
<sequence length="144" mass="16341">MKPQNYKNHERLIPAFHMFLVPLGLTTLAAAAVHLGISFWRGESPFAPLLILSLSLIAVLTMIFARKFACKVQDRAIRAEESLRSYALSGQRLDPRLTLQQIIALRFASDEEWQLLCEKAANENMSPDGIKRSIQAWKADYDRV</sequence>
<protein>
    <submittedName>
        <fullName evidence="2">Uncharacterized protein</fullName>
    </submittedName>
</protein>
<name>A0A7X0SU39_9BACL</name>
<dbReference type="AlphaFoldDB" id="A0A7X0SU39"/>
<evidence type="ECO:0000313" key="2">
    <source>
        <dbReference type="EMBL" id="MBB6733908.1"/>
    </source>
</evidence>